<name>N6WZD9_9GAMM</name>
<dbReference type="PROSITE" id="PS50076">
    <property type="entry name" value="DNAJ_2"/>
    <property type="match status" value="1"/>
</dbReference>
<dbReference type="PATRIC" id="fig|626887.3.peg.363"/>
<dbReference type="Gene3D" id="1.10.287.110">
    <property type="entry name" value="DnaJ domain"/>
    <property type="match status" value="1"/>
</dbReference>
<organism evidence="4 5">
    <name type="scientific">Marinobacter nanhaiticus D15-8W</name>
    <dbReference type="NCBI Taxonomy" id="626887"/>
    <lineage>
        <taxon>Bacteria</taxon>
        <taxon>Pseudomonadati</taxon>
        <taxon>Pseudomonadota</taxon>
        <taxon>Gammaproteobacteria</taxon>
        <taxon>Pseudomonadales</taxon>
        <taxon>Marinobacteraceae</taxon>
        <taxon>Marinobacter</taxon>
    </lineage>
</organism>
<dbReference type="PRINTS" id="PR00625">
    <property type="entry name" value="JDOMAIN"/>
</dbReference>
<dbReference type="eggNOG" id="COG2214">
    <property type="taxonomic scope" value="Bacteria"/>
</dbReference>
<dbReference type="RefSeq" id="WP_004582933.1">
    <property type="nucleotide sequence ID" value="NZ_AP028878.1"/>
</dbReference>
<feature type="compositionally biased region" description="Basic and acidic residues" evidence="2">
    <location>
        <begin position="180"/>
        <end position="190"/>
    </location>
</feature>
<evidence type="ECO:0000256" key="2">
    <source>
        <dbReference type="SAM" id="MobiDB-lite"/>
    </source>
</evidence>
<dbReference type="HOGENOM" id="CLU_112804_0_0_6"/>
<accession>N6WZD9</accession>
<dbReference type="OrthoDB" id="581986at2"/>
<feature type="domain" description="J" evidence="3">
    <location>
        <begin position="153"/>
        <end position="205"/>
    </location>
</feature>
<dbReference type="CDD" id="cd06257">
    <property type="entry name" value="DnaJ"/>
    <property type="match status" value="1"/>
</dbReference>
<dbReference type="SMART" id="SM00271">
    <property type="entry name" value="DnaJ"/>
    <property type="match status" value="1"/>
</dbReference>
<dbReference type="InterPro" id="IPR001623">
    <property type="entry name" value="DnaJ_domain"/>
</dbReference>
<reference evidence="4 5" key="1">
    <citation type="journal article" date="2013" name="Genome Announc.">
        <title>Genome Sequence of the Polycyclic Aromatic Hydrocarbon-Degrading Bacterium Strain Marinobacter nanhaiticus D15-8WT.</title>
        <authorList>
            <person name="Cui Z."/>
            <person name="Gao W."/>
            <person name="Li Q."/>
            <person name="Xu G."/>
            <person name="Zheng L."/>
        </authorList>
    </citation>
    <scope>NUCLEOTIDE SEQUENCE [LARGE SCALE GENOMIC DNA]</scope>
    <source>
        <strain evidence="4 5">D15-8W</strain>
    </source>
</reference>
<evidence type="ECO:0000313" key="4">
    <source>
        <dbReference type="EMBL" id="ENO16926.1"/>
    </source>
</evidence>
<dbReference type="SUPFAM" id="SSF46565">
    <property type="entry name" value="Chaperone J-domain"/>
    <property type="match status" value="1"/>
</dbReference>
<proteinExistence type="predicted"/>
<comment type="caution">
    <text evidence="4">The sequence shown here is derived from an EMBL/GenBank/DDBJ whole genome shotgun (WGS) entry which is preliminary data.</text>
</comment>
<sequence>MTVDAYPLHWPANFPRTPESDRQRARFNRGGQPLTIAAGRDRILEEITLFTRAGKPWRIDPDQVVISSDVPLRQDGLPASGRRMPDDPAVALYFQLGGEHYCLPCDTWDRVADNMAAIAAHLGAMRGMERWGVGDLRTHFAGFAQLEHQPQQEWYDVLGCSPSASPAEVQSAYKAARAKAHPDRGGSDDEFNRVQAAWKAWQDQN</sequence>
<dbReference type="EMBL" id="APLQ01000009">
    <property type="protein sequence ID" value="ENO16926.1"/>
    <property type="molecule type" value="Genomic_DNA"/>
</dbReference>
<protein>
    <submittedName>
        <fullName evidence="4">J domain-containing protein</fullName>
    </submittedName>
</protein>
<keyword evidence="5" id="KW-1185">Reference proteome</keyword>
<gene>
    <name evidence="4" type="ORF">J057_01940</name>
</gene>
<dbReference type="STRING" id="626887.J057_01940"/>
<evidence type="ECO:0000259" key="3">
    <source>
        <dbReference type="PROSITE" id="PS50076"/>
    </source>
</evidence>
<keyword evidence="1" id="KW-0143">Chaperone</keyword>
<dbReference type="InterPro" id="IPR036869">
    <property type="entry name" value="J_dom_sf"/>
</dbReference>
<dbReference type="AlphaFoldDB" id="N6WZD9"/>
<evidence type="ECO:0000313" key="5">
    <source>
        <dbReference type="Proteomes" id="UP000013165"/>
    </source>
</evidence>
<dbReference type="Pfam" id="PF00226">
    <property type="entry name" value="DnaJ"/>
    <property type="match status" value="1"/>
</dbReference>
<dbReference type="Proteomes" id="UP000013165">
    <property type="component" value="Unassembled WGS sequence"/>
</dbReference>
<feature type="region of interest" description="Disordered" evidence="2">
    <location>
        <begin position="171"/>
        <end position="190"/>
    </location>
</feature>
<evidence type="ECO:0000256" key="1">
    <source>
        <dbReference type="ARBA" id="ARBA00023186"/>
    </source>
</evidence>